<reference evidence="6" key="1">
    <citation type="submission" date="2020-04" db="EMBL/GenBank/DDBJ databases">
        <authorList>
            <person name="Neveu A P."/>
        </authorList>
    </citation>
    <scope>NUCLEOTIDE SEQUENCE</scope>
    <source>
        <tissue evidence="6">Whole embryo</tissue>
    </source>
</reference>
<feature type="compositionally biased region" description="Polar residues" evidence="5">
    <location>
        <begin position="155"/>
        <end position="165"/>
    </location>
</feature>
<dbReference type="GO" id="GO:1904161">
    <property type="term" value="P:DNA synthesis involved in UV-damage excision repair"/>
    <property type="evidence" value="ECO:0007669"/>
    <property type="project" value="TreeGrafter"/>
</dbReference>
<dbReference type="InterPro" id="IPR019038">
    <property type="entry name" value="POLD3"/>
</dbReference>
<keyword evidence="4" id="KW-0539">Nucleus</keyword>
<dbReference type="PANTHER" id="PTHR17598:SF13">
    <property type="entry name" value="DNA POLYMERASE DELTA SUBUNIT 3"/>
    <property type="match status" value="1"/>
</dbReference>
<feature type="compositionally biased region" description="Basic residues" evidence="5">
    <location>
        <begin position="320"/>
        <end position="334"/>
    </location>
</feature>
<organism evidence="6">
    <name type="scientific">Phallusia mammillata</name>
    <dbReference type="NCBI Taxonomy" id="59560"/>
    <lineage>
        <taxon>Eukaryota</taxon>
        <taxon>Metazoa</taxon>
        <taxon>Chordata</taxon>
        <taxon>Tunicata</taxon>
        <taxon>Ascidiacea</taxon>
        <taxon>Phlebobranchia</taxon>
        <taxon>Ascidiidae</taxon>
        <taxon>Phallusia</taxon>
    </lineage>
</organism>
<gene>
    <name evidence="6" type="primary">Pold3</name>
</gene>
<feature type="compositionally biased region" description="Polar residues" evidence="5">
    <location>
        <begin position="187"/>
        <end position="198"/>
    </location>
</feature>
<dbReference type="FunFam" id="3.90.1030.20:FF:000002">
    <property type="entry name" value="DNA polymerase delta subunit"/>
    <property type="match status" value="1"/>
</dbReference>
<sequence length="471" mass="52080">MENFDSYLAAVDELVDDENKLVTYKLVSHQLALPISRAKQVLENYAKHNTGVSVVHTLTGKTSKGLRVSLVREVDLDEAKARLDHVVSSHPYSVQKTKLKDPNPLYSADYEMTKTTLFKCGSCSAIKYSGSKSLTEEEIQQMKDSMKKVTVEDTMVTTKNTSPKNATKKPASQKGITSLFGTKPQKKTSQTDTGLDQNETNKKKEVSTNQEKIQKKTEKQENGPAKQSTKKPSGMNAFVKKGKIDPFAMKAKTSPKAKNSPPKVKSPQQKSSAPSISEEEDNMEIDEVDSPPPIKNEVKTDDLLDEIENQSKKPNPQKKTTPKARNKPKAKKPRTNSGELPAKKRRRIQELSSSSEEASDDDFNDDVIPPSPEPLMAKSGNVIKVGGKNAHKKRVLKSHTYQDKDGSMLTEKKWEEISCSSEEEEPVTNSNKNNGGAPEQTIKTPSPEVKTALKKNKQASIMGFFSKKSSA</sequence>
<keyword evidence="3" id="KW-0235">DNA replication</keyword>
<evidence type="ECO:0000256" key="3">
    <source>
        <dbReference type="ARBA" id="ARBA00022705"/>
    </source>
</evidence>
<feature type="compositionally biased region" description="Acidic residues" evidence="5">
    <location>
        <begin position="277"/>
        <end position="289"/>
    </location>
</feature>
<dbReference type="AlphaFoldDB" id="A0A6F9DNH5"/>
<protein>
    <recommendedName>
        <fullName evidence="2">DNA polymerase delta subunit 3</fullName>
    </recommendedName>
</protein>
<dbReference type="GO" id="GO:0043625">
    <property type="term" value="C:delta DNA polymerase complex"/>
    <property type="evidence" value="ECO:0007669"/>
    <property type="project" value="InterPro"/>
</dbReference>
<dbReference type="Pfam" id="PF09507">
    <property type="entry name" value="CDC27"/>
    <property type="match status" value="1"/>
</dbReference>
<evidence type="ECO:0000256" key="1">
    <source>
        <dbReference type="ARBA" id="ARBA00004123"/>
    </source>
</evidence>
<dbReference type="EMBL" id="LR789140">
    <property type="protein sequence ID" value="CAB3265002.1"/>
    <property type="molecule type" value="mRNA"/>
</dbReference>
<dbReference type="InterPro" id="IPR041913">
    <property type="entry name" value="POLD3_sf"/>
</dbReference>
<feature type="compositionally biased region" description="Polar residues" evidence="5">
    <location>
        <begin position="266"/>
        <end position="275"/>
    </location>
</feature>
<accession>A0A6F9DNH5</accession>
<dbReference type="GO" id="GO:0006271">
    <property type="term" value="P:DNA strand elongation involved in DNA replication"/>
    <property type="evidence" value="ECO:0007669"/>
    <property type="project" value="TreeGrafter"/>
</dbReference>
<dbReference type="Gene3D" id="3.90.1030.20">
    <property type="entry name" value="DNA polymerase delta, p66 (Cdc27) subunit, wHTH domain"/>
    <property type="match status" value="1"/>
</dbReference>
<evidence type="ECO:0000313" key="6">
    <source>
        <dbReference type="EMBL" id="CAB3265002.1"/>
    </source>
</evidence>
<feature type="compositionally biased region" description="Basic and acidic residues" evidence="5">
    <location>
        <begin position="199"/>
        <end position="221"/>
    </location>
</feature>
<comment type="subcellular location">
    <subcellularLocation>
        <location evidence="1">Nucleus</location>
    </subcellularLocation>
</comment>
<evidence type="ECO:0000256" key="2">
    <source>
        <dbReference type="ARBA" id="ARBA00017589"/>
    </source>
</evidence>
<evidence type="ECO:0000256" key="4">
    <source>
        <dbReference type="ARBA" id="ARBA00023242"/>
    </source>
</evidence>
<dbReference type="PANTHER" id="PTHR17598">
    <property type="entry name" value="DNA POLYMERASE DELTA SUBUNIT 3"/>
    <property type="match status" value="1"/>
</dbReference>
<feature type="compositionally biased region" description="Basic and acidic residues" evidence="5">
    <location>
        <begin position="400"/>
        <end position="416"/>
    </location>
</feature>
<dbReference type="GO" id="GO:0003887">
    <property type="term" value="F:DNA-directed DNA polymerase activity"/>
    <property type="evidence" value="ECO:0007669"/>
    <property type="project" value="TreeGrafter"/>
</dbReference>
<dbReference type="GO" id="GO:0006297">
    <property type="term" value="P:nucleotide-excision repair, DNA gap filling"/>
    <property type="evidence" value="ECO:0007669"/>
    <property type="project" value="TreeGrafter"/>
</dbReference>
<evidence type="ECO:0000256" key="5">
    <source>
        <dbReference type="SAM" id="MobiDB-lite"/>
    </source>
</evidence>
<proteinExistence type="evidence at transcript level"/>
<name>A0A6F9DNH5_9ASCI</name>
<feature type="region of interest" description="Disordered" evidence="5">
    <location>
        <begin position="155"/>
        <end position="455"/>
    </location>
</feature>